<sequence length="299" mass="33145">MAAWYAYAYLSKVVMIKEPEDQESQTDVDVPEMYQNSDIIIEKPRDATTPAPALAPTSAPVPAKVIAIVSVMEPAPEKAIYHSLAVRQKAIYRPTFKFRRWVKAERISFHPNHQNLSATSTAATCVTKGISGTPWGPGHRVCCDSQQLTEGRRRKYRQQREDANKVVIAVGLGQFSTKTRLSSLYGSFLSFFVQKVRPLGYIVVGIYLYRGVMAAHNMCNVVHDHLLRQQRPLYLQPTDNKGWYPWMQGSSSQTDGGGNSISNNISSNISTSTSTSTNTSNIMEGVEQTGGRKRAGPSQ</sequence>
<reference evidence="2" key="1">
    <citation type="journal article" date="2020" name="Fungal Divers.">
        <title>Resolving the Mortierellaceae phylogeny through synthesis of multi-gene phylogenetics and phylogenomics.</title>
        <authorList>
            <person name="Vandepol N."/>
            <person name="Liber J."/>
            <person name="Desiro A."/>
            <person name="Na H."/>
            <person name="Kennedy M."/>
            <person name="Barry K."/>
            <person name="Grigoriev I.V."/>
            <person name="Miller A.N."/>
            <person name="O'Donnell K."/>
            <person name="Stajich J.E."/>
            <person name="Bonito G."/>
        </authorList>
    </citation>
    <scope>NUCLEOTIDE SEQUENCE</scope>
    <source>
        <strain evidence="2">KOD948</strain>
    </source>
</reference>
<keyword evidence="3" id="KW-1185">Reference proteome</keyword>
<feature type="region of interest" description="Disordered" evidence="1">
    <location>
        <begin position="245"/>
        <end position="299"/>
    </location>
</feature>
<dbReference type="EMBL" id="JAAAJA010000554">
    <property type="protein sequence ID" value="KAG0251977.1"/>
    <property type="molecule type" value="Genomic_DNA"/>
</dbReference>
<evidence type="ECO:0000313" key="3">
    <source>
        <dbReference type="Proteomes" id="UP000726737"/>
    </source>
</evidence>
<proteinExistence type="predicted"/>
<gene>
    <name evidence="2" type="ORF">BG011_007278</name>
</gene>
<accession>A0A9P6TYX5</accession>
<name>A0A9P6TYX5_9FUNG</name>
<dbReference type="Proteomes" id="UP000726737">
    <property type="component" value="Unassembled WGS sequence"/>
</dbReference>
<evidence type="ECO:0000256" key="1">
    <source>
        <dbReference type="SAM" id="MobiDB-lite"/>
    </source>
</evidence>
<evidence type="ECO:0000313" key="2">
    <source>
        <dbReference type="EMBL" id="KAG0251977.1"/>
    </source>
</evidence>
<dbReference type="AlphaFoldDB" id="A0A9P6TYX5"/>
<organism evidence="2 3">
    <name type="scientific">Mortierella polycephala</name>
    <dbReference type="NCBI Taxonomy" id="41804"/>
    <lineage>
        <taxon>Eukaryota</taxon>
        <taxon>Fungi</taxon>
        <taxon>Fungi incertae sedis</taxon>
        <taxon>Mucoromycota</taxon>
        <taxon>Mortierellomycotina</taxon>
        <taxon>Mortierellomycetes</taxon>
        <taxon>Mortierellales</taxon>
        <taxon>Mortierellaceae</taxon>
        <taxon>Mortierella</taxon>
    </lineage>
</organism>
<protein>
    <submittedName>
        <fullName evidence="2">Uncharacterized protein</fullName>
    </submittedName>
</protein>
<comment type="caution">
    <text evidence="2">The sequence shown here is derived from an EMBL/GenBank/DDBJ whole genome shotgun (WGS) entry which is preliminary data.</text>
</comment>
<feature type="compositionally biased region" description="Low complexity" evidence="1">
    <location>
        <begin position="260"/>
        <end position="282"/>
    </location>
</feature>